<dbReference type="PROSITE" id="PS51375">
    <property type="entry name" value="PPR"/>
    <property type="match status" value="2"/>
</dbReference>
<dbReference type="OrthoDB" id="185373at2759"/>
<protein>
    <recommendedName>
        <fullName evidence="6">Pentacotripeptide-repeat region of PRORP domain-containing protein</fullName>
    </recommendedName>
</protein>
<evidence type="ECO:0000313" key="4">
    <source>
        <dbReference type="EMBL" id="KAJ1925709.1"/>
    </source>
</evidence>
<dbReference type="InterPro" id="IPR002885">
    <property type="entry name" value="PPR_rpt"/>
</dbReference>
<feature type="repeat" description="PPR" evidence="2">
    <location>
        <begin position="820"/>
        <end position="854"/>
    </location>
</feature>
<gene>
    <name evidence="4" type="ORF">IWQ60_004385</name>
</gene>
<keyword evidence="5" id="KW-1185">Reference proteome</keyword>
<dbReference type="InterPro" id="IPR051222">
    <property type="entry name" value="PPR/CCM1_RNA-binding"/>
</dbReference>
<name>A0A9W8A7X3_9FUNG</name>
<dbReference type="PANTHER" id="PTHR47942:SF63">
    <property type="entry name" value="PENTATRICOPEPTIDE REPEAT-CONTAINING PROTEIN"/>
    <property type="match status" value="1"/>
</dbReference>
<keyword evidence="1" id="KW-0677">Repeat</keyword>
<evidence type="ECO:0008006" key="6">
    <source>
        <dbReference type="Google" id="ProtNLM"/>
    </source>
</evidence>
<evidence type="ECO:0000313" key="5">
    <source>
        <dbReference type="Proteomes" id="UP001150569"/>
    </source>
</evidence>
<sequence>MTASQRNPWTVVYNLGHHRCLTRGPTVDEFVHILRLLTAPDQPDRPWPDRIAQIIAYGRTQWLLSPEVTETTQTVEGLRVNPWVQSSRPELSKRDPGRRAAELTRLGLQRPRIYFRGQFEHHQQWQQDLLVSDQLAAQFSALRAYRYAKQLKTDVGRQGVDLSADLVFTPDTANLILGNALRQHDLPLTFNLLYDIAGRGQGLPTSSCLNRIVYETSQQAQLYRRFTTAAGAIVDPIDTLGQVTEFYNQASESESADDVQAALFDTPLPLSPEPDSSTARVTPAKVRPDNVHPPDGPRLQPIVLPDFLLRRCYYLFDQITKPNRLDSKSADPSSAARLPTPSPVQVPSHRKQAAPRLTSAATQPPLTSAEETALFSDLFVNLHPATLPDTFITRLLTDPPLSRFTALLRSVFSRAPFEIPPPVLTLGIATLVKANRVGTANNAYGLLFRSFYDPDGVKPNARLRLQPAYLKFITQYPYLAFPFTRAASNALIQGWLATRRPALAFEYLKRMVDMGIDPGVDTWNIFLADLFRRGFQADTIQLWRHFEQAAEAIAEGRAPDSAPYQSNQPGYAGLVHLGPVPPPSAETYQVFLRGFGGTGNIVEMLNVYHGLVRDSAVEPTRQHYSTVLIYLNRHGDPEHVLRTLPTIARGLQVDRIRPQFMRHPGVVPTDVTDDPPAVMSAISHGADPIGRPEAPAVTGSTTTELFYPTTAVFNDLLQKLESGHEPGLALKVFNELRGAHRHEPTIAGPRSNSPDLCASLPTAVPDPPSMTTAAGGPVRSDIPASGAEIAAAAKSGTAARTTTHLPYRATSTISSGRSPNIVTYNVLIRVFLDRGEDQRALRMLDYLKTGPVRPDPVTFTLLIGSALRNGHLGQALTLFGDMTTGLHLQPTVATLNALIRYYMLAAHEACQPDDALPKVGQHPDLGSAPLPLAPPAAPTAHERYYCAAWAVFDAFTTYEQDPDHQTLQILLAGCLLNHRLEHIDRCLDYLEANQIFVAGPTMEEAFTTCLSKFELYTARRIYDQFTNYTHQTPSSLMLETARMYEFID</sequence>
<dbReference type="Proteomes" id="UP001150569">
    <property type="component" value="Unassembled WGS sequence"/>
</dbReference>
<comment type="caution">
    <text evidence="4">The sequence shown here is derived from an EMBL/GenBank/DDBJ whole genome shotgun (WGS) entry which is preliminary data.</text>
</comment>
<dbReference type="AlphaFoldDB" id="A0A9W8A7X3"/>
<feature type="repeat" description="PPR" evidence="2">
    <location>
        <begin position="484"/>
        <end position="518"/>
    </location>
</feature>
<dbReference type="Pfam" id="PF13041">
    <property type="entry name" value="PPR_2"/>
    <property type="match status" value="1"/>
</dbReference>
<evidence type="ECO:0000256" key="2">
    <source>
        <dbReference type="PROSITE-ProRule" id="PRU00708"/>
    </source>
</evidence>
<dbReference type="EMBL" id="JANBPT010000211">
    <property type="protein sequence ID" value="KAJ1925709.1"/>
    <property type="molecule type" value="Genomic_DNA"/>
</dbReference>
<dbReference type="PANTHER" id="PTHR47942">
    <property type="entry name" value="TETRATRICOPEPTIDE REPEAT (TPR)-LIKE SUPERFAMILY PROTEIN-RELATED"/>
    <property type="match status" value="1"/>
</dbReference>
<feature type="region of interest" description="Disordered" evidence="3">
    <location>
        <begin position="325"/>
        <end position="365"/>
    </location>
</feature>
<dbReference type="Gene3D" id="1.25.40.10">
    <property type="entry name" value="Tetratricopeptide repeat domain"/>
    <property type="match status" value="2"/>
</dbReference>
<reference evidence="4" key="1">
    <citation type="submission" date="2022-07" db="EMBL/GenBank/DDBJ databases">
        <title>Phylogenomic reconstructions and comparative analyses of Kickxellomycotina fungi.</title>
        <authorList>
            <person name="Reynolds N.K."/>
            <person name="Stajich J.E."/>
            <person name="Barry K."/>
            <person name="Grigoriev I.V."/>
            <person name="Crous P."/>
            <person name="Smith M.E."/>
        </authorList>
    </citation>
    <scope>NUCLEOTIDE SEQUENCE</scope>
    <source>
        <strain evidence="4">RSA 861</strain>
    </source>
</reference>
<evidence type="ECO:0000256" key="1">
    <source>
        <dbReference type="ARBA" id="ARBA00022737"/>
    </source>
</evidence>
<dbReference type="InterPro" id="IPR011990">
    <property type="entry name" value="TPR-like_helical_dom_sf"/>
</dbReference>
<feature type="region of interest" description="Disordered" evidence="3">
    <location>
        <begin position="265"/>
        <end position="298"/>
    </location>
</feature>
<evidence type="ECO:0000256" key="3">
    <source>
        <dbReference type="SAM" id="MobiDB-lite"/>
    </source>
</evidence>
<proteinExistence type="predicted"/>
<organism evidence="4 5">
    <name type="scientific">Tieghemiomyces parasiticus</name>
    <dbReference type="NCBI Taxonomy" id="78921"/>
    <lineage>
        <taxon>Eukaryota</taxon>
        <taxon>Fungi</taxon>
        <taxon>Fungi incertae sedis</taxon>
        <taxon>Zoopagomycota</taxon>
        <taxon>Kickxellomycotina</taxon>
        <taxon>Dimargaritomycetes</taxon>
        <taxon>Dimargaritales</taxon>
        <taxon>Dimargaritaceae</taxon>
        <taxon>Tieghemiomyces</taxon>
    </lineage>
</organism>
<accession>A0A9W8A7X3</accession>